<evidence type="ECO:0000256" key="1">
    <source>
        <dbReference type="SAM" id="Phobius"/>
    </source>
</evidence>
<dbReference type="Proteomes" id="UP000289555">
    <property type="component" value="Chromosome"/>
</dbReference>
<keyword evidence="1" id="KW-0812">Transmembrane</keyword>
<proteinExistence type="predicted"/>
<organism evidence="2 3">
    <name type="scientific">Vreelandella olivaria</name>
    <dbReference type="NCBI Taxonomy" id="390919"/>
    <lineage>
        <taxon>Bacteria</taxon>
        <taxon>Pseudomonadati</taxon>
        <taxon>Pseudomonadota</taxon>
        <taxon>Gammaproteobacteria</taxon>
        <taxon>Oceanospirillales</taxon>
        <taxon>Halomonadaceae</taxon>
        <taxon>Vreelandella</taxon>
    </lineage>
</organism>
<sequence length="45" mass="5408">MTYVMEWQMVWKDVLIGFTVAGVIAAFVPESFFHGLFSWRWPDRR</sequence>
<accession>A0ABN5WRR1</accession>
<keyword evidence="3" id="KW-1185">Reference proteome</keyword>
<name>A0ABN5WRR1_9GAMM</name>
<feature type="transmembrane region" description="Helical" evidence="1">
    <location>
        <begin position="15"/>
        <end position="37"/>
    </location>
</feature>
<evidence type="ECO:0000313" key="3">
    <source>
        <dbReference type="Proteomes" id="UP000289555"/>
    </source>
</evidence>
<gene>
    <name evidence="2" type="ORF">HORIV_17140</name>
</gene>
<dbReference type="EMBL" id="AP019416">
    <property type="protein sequence ID" value="BBI49293.1"/>
    <property type="molecule type" value="Genomic_DNA"/>
</dbReference>
<reference evidence="3" key="1">
    <citation type="journal article" date="2019" name="Microbiol. Resour. Announc.">
        <title>Complete Genome Sequence of Halomonas olivaria, a Moderately Halophilic Bacterium Isolated from Olive Processing Effluents, Obtained by Nanopore Sequencing.</title>
        <authorList>
            <person name="Nagata S."/>
            <person name="Ii K.M."/>
            <person name="Tsukimi T."/>
            <person name="Miura M.C."/>
            <person name="Galipon J."/>
            <person name="Arakawa K."/>
        </authorList>
    </citation>
    <scope>NUCLEOTIDE SEQUENCE [LARGE SCALE GENOMIC DNA]</scope>
    <source>
        <strain evidence="3">TYRC17</strain>
    </source>
</reference>
<protein>
    <submittedName>
        <fullName evidence="2">Uncharacterized protein</fullName>
    </submittedName>
</protein>
<evidence type="ECO:0000313" key="2">
    <source>
        <dbReference type="EMBL" id="BBI49293.1"/>
    </source>
</evidence>
<keyword evidence="1" id="KW-0472">Membrane</keyword>
<keyword evidence="1" id="KW-1133">Transmembrane helix</keyword>